<proteinExistence type="predicted"/>
<evidence type="ECO:0000256" key="1">
    <source>
        <dbReference type="SAM" id="Phobius"/>
    </source>
</evidence>
<feature type="transmembrane region" description="Helical" evidence="1">
    <location>
        <begin position="120"/>
        <end position="147"/>
    </location>
</feature>
<evidence type="ECO:0008006" key="3">
    <source>
        <dbReference type="Google" id="ProtNLM"/>
    </source>
</evidence>
<keyword evidence="1" id="KW-0472">Membrane</keyword>
<feature type="non-terminal residue" evidence="2">
    <location>
        <position position="148"/>
    </location>
</feature>
<feature type="transmembrane region" description="Helical" evidence="1">
    <location>
        <begin position="79"/>
        <end position="100"/>
    </location>
</feature>
<feature type="transmembrane region" description="Helical" evidence="1">
    <location>
        <begin position="20"/>
        <end position="39"/>
    </location>
</feature>
<accession>A0A6J4UNX5</accession>
<reference evidence="2" key="1">
    <citation type="submission" date="2020-02" db="EMBL/GenBank/DDBJ databases">
        <authorList>
            <person name="Meier V. D."/>
        </authorList>
    </citation>
    <scope>NUCLEOTIDE SEQUENCE</scope>
    <source>
        <strain evidence="2">AVDCRST_MAG79</strain>
    </source>
</reference>
<protein>
    <recommendedName>
        <fullName evidence="3">Glycosyltransferase RgtA/B/C/D-like domain-containing protein</fullName>
    </recommendedName>
</protein>
<dbReference type="AlphaFoldDB" id="A0A6J4UNX5"/>
<evidence type="ECO:0000313" key="2">
    <source>
        <dbReference type="EMBL" id="CAA9553434.1"/>
    </source>
</evidence>
<keyword evidence="1" id="KW-1133">Transmembrane helix</keyword>
<sequence length="148" mass="15088">MSALAPPAGRLAGRLARTPAWVLAAVLAAGYLVVAPPSADLAAQTYRVELFRQVGFSLWDNGWYAGHHVPGYSLLFPPLGALLGVRVAGAVAAVAAAWAFERLTVPHFGAAGARVGSLWFGLGTGALLVAGRLTFALGVALAVGAAWA</sequence>
<name>A0A6J4UNX5_9ACTN</name>
<organism evidence="2">
    <name type="scientific">uncultured Thermoleophilia bacterium</name>
    <dbReference type="NCBI Taxonomy" id="1497501"/>
    <lineage>
        <taxon>Bacteria</taxon>
        <taxon>Bacillati</taxon>
        <taxon>Actinomycetota</taxon>
        <taxon>Thermoleophilia</taxon>
        <taxon>environmental samples</taxon>
    </lineage>
</organism>
<dbReference type="EMBL" id="CADCWC010000453">
    <property type="protein sequence ID" value="CAA9553434.1"/>
    <property type="molecule type" value="Genomic_DNA"/>
</dbReference>
<keyword evidence="1" id="KW-0812">Transmembrane</keyword>
<gene>
    <name evidence="2" type="ORF">AVDCRST_MAG79-2880</name>
</gene>